<evidence type="ECO:0000259" key="7">
    <source>
        <dbReference type="Pfam" id="PF00501"/>
    </source>
</evidence>
<sequence>MSEPIWYPSAAYTQGSHLERLMHKLGLSTYQALYEYSVQDLEGFWEATVHELGIEWMQPYQQILDISQGPEWPHWFPGGKLNLAYNALARHLPHRAEETAIVWEGEDGQIVRLSYQMLEAMVAKAANGLTRLGIRKGDRVGIFLPMLPETAISALAVARIGAIFVPIFSGYAAEAAATRLNDAEAKLLITADGFYRRGGKVNLLQAAREAARISPSVEKILVVQRFGEATLQPDEVTWNDLVSAQSPAAPYEAMDSMDPFMLIYTSGTTGKPKGTVHYHAGFPIKAAQDIAHLFDLREGETLFWFTDMGWMMGPWAILGGLTVGGTVFLYEGAPDFPDASRLWAMCARHGITHLGISPTLVRALIPHGEEAVAKHDLSKLRVLGSTGEPWNEEPYKWFFRVVGQSRCPIINYSGGTEVGGGILGCTVWRPIKPAGFNTAAPGIKAVVLDENAQPVTDQVGELAVLGPWPGMTKGFWRDPGRYLATYWSRFPGIWVHGDWAVLDGEGHWTIHGRSDDTLKIAGKRVGPAEIESAAVAHPAVKEAAAIGVPHEVKGETAVVFIVLKPGNEPSPELSQAIGETIAARLGKALKPEKILFVPDLPKTRNAKVMRRVIRAAYLGQEPGDLSALENPKAVEAIRLANT</sequence>
<dbReference type="OrthoDB" id="23610at2"/>
<keyword evidence="4" id="KW-0547">Nucleotide-binding</keyword>
<dbReference type="Pfam" id="PF13193">
    <property type="entry name" value="AMP-binding_C"/>
    <property type="match status" value="1"/>
</dbReference>
<dbReference type="Pfam" id="PF16177">
    <property type="entry name" value="ACAS_N"/>
    <property type="match status" value="1"/>
</dbReference>
<dbReference type="InterPro" id="IPR032387">
    <property type="entry name" value="ACAS_N"/>
</dbReference>
<evidence type="ECO:0000313" key="11">
    <source>
        <dbReference type="Proteomes" id="UP000001916"/>
    </source>
</evidence>
<reference evidence="10 11" key="1">
    <citation type="journal article" date="2010" name="Stand. Genomic Sci.">
        <title>Complete genome sequence of Meiothermus silvanus type strain (VI-R2).</title>
        <authorList>
            <person name="Sikorski J."/>
            <person name="Tindall B.J."/>
            <person name="Lowry S."/>
            <person name="Lucas S."/>
            <person name="Nolan M."/>
            <person name="Copeland A."/>
            <person name="Glavina Del Rio T."/>
            <person name="Tice H."/>
            <person name="Cheng J.F."/>
            <person name="Han C."/>
            <person name="Pitluck S."/>
            <person name="Liolios K."/>
            <person name="Ivanova N."/>
            <person name="Mavromatis K."/>
            <person name="Mikhailova N."/>
            <person name="Pati A."/>
            <person name="Goodwin L."/>
            <person name="Chen A."/>
            <person name="Palaniappan K."/>
            <person name="Land M."/>
            <person name="Hauser L."/>
            <person name="Chang Y.J."/>
            <person name="Jeffries C.D."/>
            <person name="Rohde M."/>
            <person name="Goker M."/>
            <person name="Woyke T."/>
            <person name="Bristow J."/>
            <person name="Eisen J.A."/>
            <person name="Markowitz V."/>
            <person name="Hugenholtz P."/>
            <person name="Kyrpides N.C."/>
            <person name="Klenk H.P."/>
            <person name="Lapidus A."/>
        </authorList>
    </citation>
    <scope>NUCLEOTIDE SEQUENCE [LARGE SCALE GENOMIC DNA]</scope>
    <source>
        <strain evidence="11">ATCC 700542 / DSM 9946 / VI-R2</strain>
    </source>
</reference>
<feature type="domain" description="Acetyl-coenzyme A synthetase N-terminal" evidence="9">
    <location>
        <begin position="30"/>
        <end position="87"/>
    </location>
</feature>
<dbReference type="EC" id="6.2.1.1" evidence="2"/>
<dbReference type="InterPro" id="IPR000873">
    <property type="entry name" value="AMP-dep_synth/lig_dom"/>
</dbReference>
<protein>
    <recommendedName>
        <fullName evidence="2">acetate--CoA ligase</fullName>
        <ecNumber evidence="2">6.2.1.1</ecNumber>
    </recommendedName>
</protein>
<dbReference type="Pfam" id="PF00501">
    <property type="entry name" value="AMP-binding"/>
    <property type="match status" value="1"/>
</dbReference>
<evidence type="ECO:0000256" key="3">
    <source>
        <dbReference type="ARBA" id="ARBA00022598"/>
    </source>
</evidence>
<evidence type="ECO:0000256" key="1">
    <source>
        <dbReference type="ARBA" id="ARBA00006432"/>
    </source>
</evidence>
<dbReference type="Proteomes" id="UP000001916">
    <property type="component" value="Chromosome"/>
</dbReference>
<gene>
    <name evidence="10" type="ordered locus">Mesil_1441</name>
</gene>
<dbReference type="PROSITE" id="PS00455">
    <property type="entry name" value="AMP_BINDING"/>
    <property type="match status" value="1"/>
</dbReference>
<evidence type="ECO:0000256" key="4">
    <source>
        <dbReference type="ARBA" id="ARBA00022741"/>
    </source>
</evidence>
<comment type="similarity">
    <text evidence="1">Belongs to the ATP-dependent AMP-binding enzyme family.</text>
</comment>
<proteinExistence type="inferred from homology"/>
<dbReference type="EMBL" id="CP002042">
    <property type="protein sequence ID" value="ADH63334.1"/>
    <property type="molecule type" value="Genomic_DNA"/>
</dbReference>
<dbReference type="GO" id="GO:0005524">
    <property type="term" value="F:ATP binding"/>
    <property type="evidence" value="ECO:0007669"/>
    <property type="project" value="UniProtKB-KW"/>
</dbReference>
<name>D7BEY1_ALLS1</name>
<dbReference type="InterPro" id="IPR020845">
    <property type="entry name" value="AMP-binding_CS"/>
</dbReference>
<accession>D7BEY1</accession>
<dbReference type="AlphaFoldDB" id="D7BEY1"/>
<feature type="domain" description="AMP-binding enzyme C-terminal" evidence="8">
    <location>
        <begin position="529"/>
        <end position="607"/>
    </location>
</feature>
<evidence type="ECO:0000256" key="5">
    <source>
        <dbReference type="ARBA" id="ARBA00022840"/>
    </source>
</evidence>
<keyword evidence="3 10" id="KW-0436">Ligase</keyword>
<keyword evidence="6" id="KW-0007">Acetylation</keyword>
<dbReference type="Gene3D" id="3.30.300.30">
    <property type="match status" value="1"/>
</dbReference>
<dbReference type="Gene3D" id="3.40.50.12780">
    <property type="entry name" value="N-terminal domain of ligase-like"/>
    <property type="match status" value="1"/>
</dbReference>
<evidence type="ECO:0000256" key="2">
    <source>
        <dbReference type="ARBA" id="ARBA00013275"/>
    </source>
</evidence>
<dbReference type="InterPro" id="IPR042099">
    <property type="entry name" value="ANL_N_sf"/>
</dbReference>
<dbReference type="InterPro" id="IPR025110">
    <property type="entry name" value="AMP-bd_C"/>
</dbReference>
<organism evidence="10 11">
    <name type="scientific">Allomeiothermus silvanus (strain ATCC 700542 / DSM 9946 / NBRC 106475 / NCIMB 13440 / VI-R2)</name>
    <name type="common">Thermus silvanus</name>
    <dbReference type="NCBI Taxonomy" id="526227"/>
    <lineage>
        <taxon>Bacteria</taxon>
        <taxon>Thermotogati</taxon>
        <taxon>Deinococcota</taxon>
        <taxon>Deinococci</taxon>
        <taxon>Thermales</taxon>
        <taxon>Thermaceae</taxon>
        <taxon>Allomeiothermus</taxon>
    </lineage>
</organism>
<feature type="domain" description="AMP-dependent synthetase/ligase" evidence="7">
    <location>
        <begin position="94"/>
        <end position="476"/>
    </location>
</feature>
<evidence type="ECO:0000259" key="8">
    <source>
        <dbReference type="Pfam" id="PF13193"/>
    </source>
</evidence>
<evidence type="ECO:0000313" key="10">
    <source>
        <dbReference type="EMBL" id="ADH63334.1"/>
    </source>
</evidence>
<dbReference type="RefSeq" id="WP_013157903.1">
    <property type="nucleotide sequence ID" value="NC_014212.1"/>
</dbReference>
<dbReference type="KEGG" id="msv:Mesil_1441"/>
<dbReference type="SUPFAM" id="SSF56801">
    <property type="entry name" value="Acetyl-CoA synthetase-like"/>
    <property type="match status" value="1"/>
</dbReference>
<dbReference type="STRING" id="526227.Mesil_1441"/>
<dbReference type="GO" id="GO:0006085">
    <property type="term" value="P:acetyl-CoA biosynthetic process"/>
    <property type="evidence" value="ECO:0007669"/>
    <property type="project" value="TreeGrafter"/>
</dbReference>
<dbReference type="HOGENOM" id="CLU_000022_3_6_0"/>
<evidence type="ECO:0000259" key="9">
    <source>
        <dbReference type="Pfam" id="PF16177"/>
    </source>
</evidence>
<keyword evidence="5" id="KW-0067">ATP-binding</keyword>
<dbReference type="GO" id="GO:0003987">
    <property type="term" value="F:acetate-CoA ligase activity"/>
    <property type="evidence" value="ECO:0007669"/>
    <property type="project" value="UniProtKB-EC"/>
</dbReference>
<keyword evidence="11" id="KW-1185">Reference proteome</keyword>
<dbReference type="InterPro" id="IPR045851">
    <property type="entry name" value="AMP-bd_C_sf"/>
</dbReference>
<dbReference type="PANTHER" id="PTHR24095:SF14">
    <property type="entry name" value="ACETYL-COENZYME A SYNTHETASE 1"/>
    <property type="match status" value="1"/>
</dbReference>
<dbReference type="eggNOG" id="COG0365">
    <property type="taxonomic scope" value="Bacteria"/>
</dbReference>
<evidence type="ECO:0000256" key="6">
    <source>
        <dbReference type="ARBA" id="ARBA00022990"/>
    </source>
</evidence>
<dbReference type="PANTHER" id="PTHR24095">
    <property type="entry name" value="ACETYL-COENZYME A SYNTHETASE"/>
    <property type="match status" value="1"/>
</dbReference>